<gene>
    <name evidence="3" type="primary">B430219N15Rik</name>
    <name evidence="3" type="synonym">BC013529</name>
</gene>
<feature type="region of interest" description="Disordered" evidence="1">
    <location>
        <begin position="1"/>
        <end position="59"/>
    </location>
</feature>
<organism evidence="2">
    <name type="scientific">Mus musculus</name>
    <name type="common">Mouse</name>
    <dbReference type="NCBI Taxonomy" id="10090"/>
    <lineage>
        <taxon>Eukaryota</taxon>
        <taxon>Metazoa</taxon>
        <taxon>Chordata</taxon>
        <taxon>Craniata</taxon>
        <taxon>Vertebrata</taxon>
        <taxon>Euteleostomi</taxon>
        <taxon>Mammalia</taxon>
        <taxon>Eutheria</taxon>
        <taxon>Euarchontoglires</taxon>
        <taxon>Glires</taxon>
        <taxon>Rodentia</taxon>
        <taxon>Myomorpha</taxon>
        <taxon>Muroidea</taxon>
        <taxon>Muridae</taxon>
        <taxon>Murinae</taxon>
        <taxon>Mus</taxon>
        <taxon>Mus</taxon>
    </lineage>
</organism>
<reference evidence="2" key="2">
    <citation type="journal article" date="2000" name="Genome Res.">
        <title>Normalization and subtraction of cap-trapper-selected cDNAs to prepare full-length cDNA libraries for rapid discovery of new genes.</title>
        <authorList>
            <person name="Carninci P."/>
            <person name="Shibata Y."/>
            <person name="Hayatsu N."/>
            <person name="Sugahara Y."/>
            <person name="Shibata K."/>
            <person name="Itoh M."/>
            <person name="Konno H."/>
            <person name="Okazaki Y."/>
            <person name="Muramatsu M."/>
            <person name="Hayashizaki Y."/>
        </authorList>
    </citation>
    <scope>NUCLEOTIDE SEQUENCE</scope>
    <source>
        <strain evidence="2">C57BL/6J</strain>
        <tissue evidence="2">Adipose</tissue>
    </source>
</reference>
<reference evidence="2" key="4">
    <citation type="journal article" date="2001" name="Nature">
        <title>Functional annotation of a full-length mouse cDNA collection.</title>
        <authorList>
            <consortium name="The RIKEN Genome Exploration Research Group Phase II Team and the FANTOM Consortium"/>
        </authorList>
    </citation>
    <scope>NUCLEOTIDE SEQUENCE</scope>
    <source>
        <strain evidence="2">C57BL/6J</strain>
        <tissue evidence="2">Adipose</tissue>
    </source>
</reference>
<reference evidence="2" key="7">
    <citation type="journal article" date="2005" name="Science">
        <title>The Transcriptional Landscape of the Mammalian Genome.</title>
        <authorList>
            <consortium name="The FANTOM Consortium"/>
            <consortium name="Riken Genome Exploration Research Group and Genome Science Group (Genome Network Project Core Group)"/>
        </authorList>
    </citation>
    <scope>NUCLEOTIDE SEQUENCE</scope>
    <source>
        <strain evidence="2">C57BL/6J</strain>
        <tissue evidence="2">Adipose</tissue>
    </source>
</reference>
<reference evidence="2" key="8">
    <citation type="journal article" date="2005" name="Science">
        <title>Antisense Transcription in the Mammalian Transcriptome.</title>
        <authorList>
            <consortium name="RIKEN Genome Exploration Research Group and Genome Science Group (Genome Network Project Core Group) and the FANTOM Consortium"/>
        </authorList>
    </citation>
    <scope>NUCLEOTIDE SEQUENCE</scope>
    <source>
        <strain evidence="2">C57BL/6J</strain>
        <tissue evidence="2">Adipose</tissue>
    </source>
</reference>
<evidence type="ECO:0000313" key="3">
    <source>
        <dbReference type="MGI" id="MGI:3697426"/>
    </source>
</evidence>
<evidence type="ECO:0000256" key="1">
    <source>
        <dbReference type="SAM" id="MobiDB-lite"/>
    </source>
</evidence>
<evidence type="ECO:0000313" key="2">
    <source>
        <dbReference type="EMBL" id="BAC32822.1"/>
    </source>
</evidence>
<proteinExistence type="evidence at transcript level"/>
<feature type="compositionally biased region" description="Gly residues" evidence="1">
    <location>
        <begin position="35"/>
        <end position="47"/>
    </location>
</feature>
<dbReference type="MGI" id="MGI:3697426">
    <property type="gene designation" value="B430219N15Rik"/>
</dbReference>
<accession>Q8BQR3</accession>
<protein>
    <submittedName>
        <fullName evidence="2">Uncharacterized protein</fullName>
    </submittedName>
</protein>
<name>Q8BQR3_MOUSE</name>
<reference evidence="2" key="6">
    <citation type="journal article" date="2002" name="Nature">
        <title>Analysis of the mouse transcriptome based on functional annotation of 60,770 full-length cDNAs.</title>
        <authorList>
            <consortium name="The FANTOM Consortium and the RIKEN Genome Exploration Research Group Phase I and II Team"/>
        </authorList>
    </citation>
    <scope>NUCLEOTIDE SEQUENCE</scope>
    <source>
        <strain evidence="2">C57BL/6J</strain>
        <tissue evidence="2">Adipose</tissue>
    </source>
</reference>
<dbReference type="AGR" id="MGI:3697426"/>
<reference evidence="2" key="1">
    <citation type="journal article" date="1999" name="Methods Enzymol.">
        <title>High-efficiency full-length cDNA cloning.</title>
        <authorList>
            <person name="Carninci P."/>
            <person name="Hayashizaki Y."/>
        </authorList>
    </citation>
    <scope>NUCLEOTIDE SEQUENCE</scope>
    <source>
        <strain evidence="2">C57BL/6J</strain>
        <tissue evidence="2">Adipose</tissue>
    </source>
</reference>
<sequence>MNSNNRTDSGADRPPSILDNTGPARREVRAWRSGAGRGLGEGRGWGAGPTPPKWGGSTELLGLRRPLTSMGGANFVSVLREFEMRKGFSPNKCNSLRSLYFWSVILFSLSKQDLETVA</sequence>
<dbReference type="AlphaFoldDB" id="Q8BQR3"/>
<dbReference type="EMBL" id="AK046650">
    <property type="protein sequence ID" value="BAC32822.1"/>
    <property type="molecule type" value="mRNA"/>
</dbReference>
<reference evidence="2" key="3">
    <citation type="journal article" date="2000" name="Genome Res.">
        <title>RIKEN integrated sequence analysis (RISA) system--384-format sequencing pipeline with 384 multicapillary sequencer.</title>
        <authorList>
            <person name="Shibata K."/>
            <person name="Itoh M."/>
            <person name="Aizawa K."/>
            <person name="Nagaoka S."/>
            <person name="Sasaki N."/>
            <person name="Carninci P."/>
            <person name="Konno H."/>
            <person name="Akiyama J."/>
            <person name="Nishi K."/>
            <person name="Kitsunai T."/>
            <person name="Tashiro H."/>
            <person name="Itoh M."/>
            <person name="Sumi N."/>
            <person name="Ishii Y."/>
            <person name="Nakamura S."/>
            <person name="Hazama M."/>
            <person name="Nishine T."/>
            <person name="Harada A."/>
            <person name="Yamamoto R."/>
            <person name="Matsumoto H."/>
            <person name="Sakaguchi S."/>
            <person name="Ikegami T."/>
            <person name="Kashiwagi K."/>
            <person name="Fujiwake S."/>
            <person name="Inoue K."/>
            <person name="Togawa Y."/>
            <person name="Izawa M."/>
            <person name="Ohara E."/>
            <person name="Watahiki M."/>
            <person name="Yoneda Y."/>
            <person name="Ishikawa T."/>
            <person name="Ozawa K."/>
            <person name="Tanaka T."/>
            <person name="Matsuura S."/>
            <person name="Kawai J."/>
            <person name="Okazaki Y."/>
            <person name="Muramatsu M."/>
            <person name="Inoue Y."/>
            <person name="Kira A."/>
            <person name="Hayashizaki Y."/>
        </authorList>
    </citation>
    <scope>NUCLEOTIDE SEQUENCE</scope>
    <source>
        <strain evidence="2">C57BL/6J</strain>
        <tissue evidence="2">Adipose</tissue>
    </source>
</reference>
<reference evidence="2" key="5">
    <citation type="submission" date="2001-07" db="EMBL/GenBank/DDBJ databases">
        <authorList>
            <person name="Adachi J."/>
            <person name="Aizawa K."/>
            <person name="Akimura T."/>
            <person name="Arakawa T."/>
            <person name="Bono H."/>
            <person name="Carninci P."/>
            <person name="Fukuda S."/>
            <person name="Furuno M."/>
            <person name="Hanagaki T."/>
            <person name="Hara A."/>
            <person name="Hashizume W."/>
            <person name="Hayashida K."/>
            <person name="Hayatsu N."/>
            <person name="Hiramoto K."/>
            <person name="Hiraoka T."/>
            <person name="Hirozane T."/>
            <person name="Hori F."/>
            <person name="Imotani K."/>
            <person name="Ishii Y."/>
            <person name="Itoh M."/>
            <person name="Kagawa I."/>
            <person name="Kasukawa T."/>
            <person name="Katoh H."/>
            <person name="Kawai J."/>
            <person name="Kojima Y."/>
            <person name="Kondo S."/>
            <person name="Konno H."/>
            <person name="Kouda M."/>
            <person name="Koya S."/>
            <person name="Kurihara C."/>
            <person name="Matsuyama T."/>
            <person name="Miyazaki A."/>
            <person name="Murata M."/>
            <person name="Nakamura M."/>
            <person name="Nishi K."/>
            <person name="Nomura K."/>
            <person name="Numazaki R."/>
            <person name="Ohno M."/>
            <person name="Ohsato N."/>
            <person name="Okazaki Y."/>
            <person name="Saito R."/>
            <person name="Saitoh H."/>
            <person name="Sakai C."/>
            <person name="Sakai K."/>
            <person name="Sakazume N."/>
            <person name="Sano H."/>
            <person name="Sasaki D."/>
            <person name="Shibata K."/>
            <person name="Shinagawa A."/>
            <person name="Shiraki T."/>
            <person name="Sogabe Y."/>
            <person name="Tagami M."/>
            <person name="Tagawa A."/>
            <person name="Takahashi F."/>
            <person name="Takaku-Akahira S."/>
            <person name="Takeda Y."/>
            <person name="Tanaka T."/>
            <person name="Tomaru A."/>
            <person name="Toya T."/>
            <person name="Yasunishi A."/>
            <person name="Muramatsu M."/>
            <person name="Hayashizaki Y."/>
        </authorList>
    </citation>
    <scope>NUCLEOTIDE SEQUENCE</scope>
    <source>
        <strain evidence="2">C57BL/6J</strain>
        <tissue evidence="2">Adipose</tissue>
    </source>
</reference>